<feature type="domain" description="Rhodanese" evidence="2">
    <location>
        <begin position="13"/>
        <end position="105"/>
    </location>
</feature>
<keyword evidence="1" id="KW-0472">Membrane</keyword>
<sequence>MKIIPSREAKEMCMQGAILIDIRESAEHKREHISAAISFPLSQLQTKSITNFPQNAVVIFHCKSGVRTKQSQSQLYEVAQKHNCDAYLLENGIDGWKQAGLETILDRTQPIDLMRQVHITAGSFVLLGMILGTFIHPWFYSISAFIGAGLVFAGVTGFCGMARLLAKMPWNK</sequence>
<evidence type="ECO:0000259" key="2">
    <source>
        <dbReference type="PROSITE" id="PS50206"/>
    </source>
</evidence>
<keyword evidence="1" id="KW-0812">Transmembrane</keyword>
<dbReference type="SUPFAM" id="SSF52821">
    <property type="entry name" value="Rhodanese/Cell cycle control phosphatase"/>
    <property type="match status" value="1"/>
</dbReference>
<evidence type="ECO:0000313" key="4">
    <source>
        <dbReference type="EMBL" id="MBV6547293.1"/>
    </source>
</evidence>
<dbReference type="GO" id="GO:0004792">
    <property type="term" value="F:thiosulfate-cyanide sulfurtransferase activity"/>
    <property type="evidence" value="ECO:0007669"/>
    <property type="project" value="TreeGrafter"/>
</dbReference>
<keyword evidence="1" id="KW-1133">Transmembrane helix</keyword>
<dbReference type="SMART" id="SM00450">
    <property type="entry name" value="RHOD"/>
    <property type="match status" value="1"/>
</dbReference>
<dbReference type="Pfam" id="PF00581">
    <property type="entry name" value="Rhodanese"/>
    <property type="match status" value="1"/>
</dbReference>
<evidence type="ECO:0000313" key="3">
    <source>
        <dbReference type="EMBL" id="MBV6531116.1"/>
    </source>
</evidence>
<dbReference type="EMBL" id="JABULY010000001">
    <property type="protein sequence ID" value="MBV6531116.1"/>
    <property type="molecule type" value="Genomic_DNA"/>
</dbReference>
<dbReference type="Gene3D" id="6.10.140.1340">
    <property type="match status" value="1"/>
</dbReference>
<dbReference type="RefSeq" id="WP_157403173.1">
    <property type="nucleotide sequence ID" value="NZ_JABULY010000001.1"/>
</dbReference>
<dbReference type="PROSITE" id="PS50206">
    <property type="entry name" value="RHODANESE_3"/>
    <property type="match status" value="1"/>
</dbReference>
<dbReference type="Proteomes" id="UP001196379">
    <property type="component" value="Unassembled WGS sequence"/>
</dbReference>
<dbReference type="Gene3D" id="3.40.250.10">
    <property type="entry name" value="Rhodanese-like domain"/>
    <property type="match status" value="1"/>
</dbReference>
<evidence type="ECO:0000256" key="1">
    <source>
        <dbReference type="SAM" id="Phobius"/>
    </source>
</evidence>
<dbReference type="InterPro" id="IPR001763">
    <property type="entry name" value="Rhodanese-like_dom"/>
</dbReference>
<dbReference type="PANTHER" id="PTHR44086:SF10">
    <property type="entry name" value="THIOSULFATE SULFURTRANSFERASE_RHODANESE-LIKE DOMAIN-CONTAINING PROTEIN 3"/>
    <property type="match status" value="1"/>
</dbReference>
<dbReference type="Proteomes" id="UP000732858">
    <property type="component" value="Unassembled WGS sequence"/>
</dbReference>
<name>A0A949T1U7_9PAST</name>
<reference evidence="4 6" key="1">
    <citation type="journal article" date="2021" name="Mol. Ecol.">
        <title>Polar bear-adapted Ursidibacter maritimus are remarkably conserved after generations in captivity.</title>
        <authorList>
            <person name="Espinosa-Gongora C."/>
            <person name="Hansen M.J."/>
            <person name="Bertelsen M.F."/>
            <person name="Bojesen A.M."/>
        </authorList>
    </citation>
    <scope>NUCLEOTIDE SEQUENCE</scope>
    <source>
        <strain evidence="4">Pb43105x</strain>
        <strain evidence="3 6">Pb43106</strain>
    </source>
</reference>
<protein>
    <submittedName>
        <fullName evidence="4">DUF2892 domain-containing protein</fullName>
    </submittedName>
</protein>
<evidence type="ECO:0000313" key="5">
    <source>
        <dbReference type="Proteomes" id="UP000732858"/>
    </source>
</evidence>
<dbReference type="Pfam" id="PF11127">
    <property type="entry name" value="YgaP-like_TM"/>
    <property type="match status" value="1"/>
</dbReference>
<feature type="transmembrane region" description="Helical" evidence="1">
    <location>
        <begin position="145"/>
        <end position="166"/>
    </location>
</feature>
<dbReference type="AlphaFoldDB" id="A0A949T1U7"/>
<accession>A0A949T1U7</accession>
<dbReference type="EMBL" id="JABUMC010000019">
    <property type="protein sequence ID" value="MBV6547293.1"/>
    <property type="molecule type" value="Genomic_DNA"/>
</dbReference>
<evidence type="ECO:0000313" key="6">
    <source>
        <dbReference type="Proteomes" id="UP001196379"/>
    </source>
</evidence>
<proteinExistence type="predicted"/>
<keyword evidence="6" id="KW-1185">Reference proteome</keyword>
<dbReference type="InterPro" id="IPR021309">
    <property type="entry name" value="YgaP-like_TM"/>
</dbReference>
<dbReference type="PANTHER" id="PTHR44086">
    <property type="entry name" value="THIOSULFATE SULFURTRANSFERASE RDL2, MITOCHONDRIAL-RELATED"/>
    <property type="match status" value="1"/>
</dbReference>
<dbReference type="InterPro" id="IPR036873">
    <property type="entry name" value="Rhodanese-like_dom_sf"/>
</dbReference>
<dbReference type="GeneID" id="65549046"/>
<comment type="caution">
    <text evidence="4">The sequence shown here is derived from an EMBL/GenBank/DDBJ whole genome shotgun (WGS) entry which is preliminary data.</text>
</comment>
<dbReference type="OrthoDB" id="1445766at2"/>
<feature type="transmembrane region" description="Helical" evidence="1">
    <location>
        <begin position="117"/>
        <end position="139"/>
    </location>
</feature>
<organism evidence="4 5">
    <name type="scientific">Ursidibacter maritimus</name>
    <dbReference type="NCBI Taxonomy" id="1331689"/>
    <lineage>
        <taxon>Bacteria</taxon>
        <taxon>Pseudomonadati</taxon>
        <taxon>Pseudomonadota</taxon>
        <taxon>Gammaproteobacteria</taxon>
        <taxon>Pasteurellales</taxon>
        <taxon>Pasteurellaceae</taxon>
        <taxon>Ursidibacter</taxon>
    </lineage>
</organism>
<gene>
    <name evidence="3" type="ORF">HT657_02960</name>
    <name evidence="4" type="ORF">HT672_08385</name>
</gene>